<dbReference type="AlphaFoldDB" id="A0A7R8WZS7"/>
<feature type="transmembrane region" description="Helical" evidence="12">
    <location>
        <begin position="187"/>
        <end position="205"/>
    </location>
</feature>
<comment type="subcellular location">
    <subcellularLocation>
        <location evidence="1">Membrane</location>
        <topology evidence="1">Multi-pass membrane protein</topology>
    </subcellularLocation>
</comment>
<dbReference type="Proteomes" id="UP000677054">
    <property type="component" value="Unassembled WGS sequence"/>
</dbReference>
<feature type="transmembrane region" description="Helical" evidence="12">
    <location>
        <begin position="656"/>
        <end position="678"/>
    </location>
</feature>
<feature type="transmembrane region" description="Helical" evidence="12">
    <location>
        <begin position="615"/>
        <end position="636"/>
    </location>
</feature>
<evidence type="ECO:0000256" key="1">
    <source>
        <dbReference type="ARBA" id="ARBA00004141"/>
    </source>
</evidence>
<evidence type="ECO:0000313" key="14">
    <source>
        <dbReference type="Proteomes" id="UP000677054"/>
    </source>
</evidence>
<feature type="transmembrane region" description="Helical" evidence="12">
    <location>
        <begin position="698"/>
        <end position="719"/>
    </location>
</feature>
<feature type="binding site" evidence="8">
    <location>
        <position position="550"/>
    </location>
    <ligand>
        <name>Na(+)</name>
        <dbReference type="ChEBI" id="CHEBI:29101"/>
        <label>1</label>
    </ligand>
</feature>
<evidence type="ECO:0000256" key="3">
    <source>
        <dbReference type="ARBA" id="ARBA00022448"/>
    </source>
</evidence>
<dbReference type="Pfam" id="PF00209">
    <property type="entry name" value="SNF"/>
    <property type="match status" value="1"/>
</dbReference>
<dbReference type="OrthoDB" id="6581954at2759"/>
<evidence type="ECO:0000256" key="9">
    <source>
        <dbReference type="PIRSR" id="PIRSR600175-2"/>
    </source>
</evidence>
<keyword evidence="3 10" id="KW-0813">Transport</keyword>
<feature type="binding site" evidence="8">
    <location>
        <position position="450"/>
    </location>
    <ligand>
        <name>Na(+)</name>
        <dbReference type="ChEBI" id="CHEBI:29101"/>
        <label>1</label>
    </ligand>
</feature>
<feature type="region of interest" description="Disordered" evidence="11">
    <location>
        <begin position="31"/>
        <end position="50"/>
    </location>
</feature>
<feature type="transmembrane region" description="Helical" evidence="12">
    <location>
        <begin position="217"/>
        <end position="238"/>
    </location>
</feature>
<organism evidence="13">
    <name type="scientific">Darwinula stevensoni</name>
    <dbReference type="NCBI Taxonomy" id="69355"/>
    <lineage>
        <taxon>Eukaryota</taxon>
        <taxon>Metazoa</taxon>
        <taxon>Ecdysozoa</taxon>
        <taxon>Arthropoda</taxon>
        <taxon>Crustacea</taxon>
        <taxon>Oligostraca</taxon>
        <taxon>Ostracoda</taxon>
        <taxon>Podocopa</taxon>
        <taxon>Podocopida</taxon>
        <taxon>Darwinulocopina</taxon>
        <taxon>Darwinuloidea</taxon>
        <taxon>Darwinulidae</taxon>
        <taxon>Darwinula</taxon>
    </lineage>
</organism>
<evidence type="ECO:0000313" key="13">
    <source>
        <dbReference type="EMBL" id="CAD7241301.1"/>
    </source>
</evidence>
<evidence type="ECO:0000256" key="7">
    <source>
        <dbReference type="ARBA" id="ARBA00023136"/>
    </source>
</evidence>
<feature type="transmembrane region" description="Helical" evidence="12">
    <location>
        <begin position="365"/>
        <end position="382"/>
    </location>
</feature>
<feature type="compositionally biased region" description="Polar residues" evidence="11">
    <location>
        <begin position="131"/>
        <end position="140"/>
    </location>
</feature>
<keyword evidence="5 10" id="KW-0769">Symport</keyword>
<feature type="transmembrane region" description="Helical" evidence="12">
    <location>
        <begin position="394"/>
        <end position="414"/>
    </location>
</feature>
<feature type="transmembrane region" description="Helical" evidence="12">
    <location>
        <begin position="530"/>
        <end position="549"/>
    </location>
</feature>
<keyword evidence="8" id="KW-0915">Sodium</keyword>
<dbReference type="PANTHER" id="PTHR11616:SF303">
    <property type="entry name" value="SODIUM- AND CHLORIDE-DEPENDENT GABA TRANSPORTER INE"/>
    <property type="match status" value="1"/>
</dbReference>
<feature type="binding site" evidence="8">
    <location>
        <position position="196"/>
    </location>
    <ligand>
        <name>Na(+)</name>
        <dbReference type="ChEBI" id="CHEBI:29101"/>
        <label>1</label>
    </ligand>
</feature>
<feature type="binding site" evidence="8">
    <location>
        <position position="195"/>
    </location>
    <ligand>
        <name>Na(+)</name>
        <dbReference type="ChEBI" id="CHEBI:29101"/>
        <label>1</label>
    </ligand>
</feature>
<dbReference type="InterPro" id="IPR037272">
    <property type="entry name" value="SNS_sf"/>
</dbReference>
<feature type="compositionally biased region" description="Acidic residues" evidence="11">
    <location>
        <begin position="147"/>
        <end position="161"/>
    </location>
</feature>
<feature type="disulfide bond" evidence="9">
    <location>
        <begin position="318"/>
        <end position="327"/>
    </location>
</feature>
<evidence type="ECO:0000256" key="4">
    <source>
        <dbReference type="ARBA" id="ARBA00022692"/>
    </source>
</evidence>
<feature type="binding site" evidence="8">
    <location>
        <position position="547"/>
    </location>
    <ligand>
        <name>Na(+)</name>
        <dbReference type="ChEBI" id="CHEBI:29101"/>
        <label>1</label>
    </ligand>
</feature>
<dbReference type="GO" id="GO:0089718">
    <property type="term" value="P:amino acid import across plasma membrane"/>
    <property type="evidence" value="ECO:0007669"/>
    <property type="project" value="TreeGrafter"/>
</dbReference>
<keyword evidence="7 12" id="KW-0472">Membrane</keyword>
<evidence type="ECO:0000256" key="11">
    <source>
        <dbReference type="SAM" id="MobiDB-lite"/>
    </source>
</evidence>
<dbReference type="GO" id="GO:0005886">
    <property type="term" value="C:plasma membrane"/>
    <property type="evidence" value="ECO:0007669"/>
    <property type="project" value="TreeGrafter"/>
</dbReference>
<feature type="binding site" evidence="8">
    <location>
        <position position="482"/>
    </location>
    <ligand>
        <name>Na(+)</name>
        <dbReference type="ChEBI" id="CHEBI:29101"/>
        <label>1</label>
    </ligand>
</feature>
<evidence type="ECO:0000256" key="8">
    <source>
        <dbReference type="PIRSR" id="PIRSR600175-1"/>
    </source>
</evidence>
<dbReference type="InterPro" id="IPR000175">
    <property type="entry name" value="Na/ntran_symport"/>
</dbReference>
<accession>A0A7R8WZS7</accession>
<keyword evidence="4 10" id="KW-0812">Transmembrane</keyword>
<keyword evidence="8" id="KW-0479">Metal-binding</keyword>
<feature type="binding site" evidence="8">
    <location>
        <position position="200"/>
    </location>
    <ligand>
        <name>Na(+)</name>
        <dbReference type="ChEBI" id="CHEBI:29101"/>
        <label>1</label>
    </ligand>
</feature>
<comment type="similarity">
    <text evidence="2 10">Belongs to the sodium:neurotransmitter symporter (SNF) (TC 2.A.22) family.</text>
</comment>
<evidence type="ECO:0000256" key="2">
    <source>
        <dbReference type="ARBA" id="ARBA00006459"/>
    </source>
</evidence>
<name>A0A7R8WZS7_9CRUS</name>
<dbReference type="PRINTS" id="PR00176">
    <property type="entry name" value="NANEUSMPORT"/>
</dbReference>
<dbReference type="GO" id="GO:0005283">
    <property type="term" value="F:amino acid:sodium symporter activity"/>
    <property type="evidence" value="ECO:0007669"/>
    <property type="project" value="TreeGrafter"/>
</dbReference>
<proteinExistence type="inferred from homology"/>
<keyword evidence="6 12" id="KW-1133">Transmembrane helix</keyword>
<gene>
    <name evidence="13" type="ORF">DSTB1V02_LOCUS1301</name>
</gene>
<feature type="transmembrane region" description="Helical" evidence="12">
    <location>
        <begin position="584"/>
        <end position="609"/>
    </location>
</feature>
<feature type="transmembrane region" description="Helical" evidence="12">
    <location>
        <begin position="439"/>
        <end position="464"/>
    </location>
</feature>
<evidence type="ECO:0000256" key="6">
    <source>
        <dbReference type="ARBA" id="ARBA00022989"/>
    </source>
</evidence>
<dbReference type="GO" id="GO:0046872">
    <property type="term" value="F:metal ion binding"/>
    <property type="evidence" value="ECO:0007669"/>
    <property type="project" value="UniProtKB-KW"/>
</dbReference>
<dbReference type="EMBL" id="CAJPEV010000120">
    <property type="protein sequence ID" value="CAG0880902.1"/>
    <property type="molecule type" value="Genomic_DNA"/>
</dbReference>
<sequence>MSGVVGDVSEKRVLDELRPHSPRCITVKRSMTIPDSSKVEDGGEAAPKTKSGELLPLDLHLRDHRRFTVTAVEREGDGLLPSRRPFALPADPTLHPFARPYSNSITLGSADGRRIDIRRILTCPSELNQLTPRGSITGRTSFKLGEELEEETDDEEGGDEEPGSHDAGLPKRPGLPKRQQWSNNREFVLACIGSAVGLGNVWRFPYLCYKSGGGAFLIPYFLMLIVCGIPLMLMELAVGQYTRRGPIQGLARICPIFKGGWDGFGVAATLSEVGFALGVGFGTVVMSFLLSTYYNVIIAWALYFMFNSFRSELPWSDCSNLWNSRLCSLNGTLNVSNSVERTPTEDFYYERMLQISTGIEEPGTLRWELVLSLFVAWVLVYFSLWKSVRSSGKVVYFTALFPYVLLFAFLARALTLEGAADGVRFFLQPKWELLLEAKVWVHAAAQNFNSIGIAFGSLIAFASYSRKDNNIVKDTLVVTLVNSCTSLIAGFIVFATLGNLSHQFNEPIDAIVADGPELVFIVYPQALLKMPFHSVWAVCFFFMLLCLGLDSQVEINFASVEVVVTSITDAYGSLVRRYIKKHELLVLLICILSFLCGLPNVTQGGIYYFQLIDYFAANISVVYLVFFEAVAVTWFYGAGRLARNIQEMTGSLPSLYFRFCWTIAAPVFIFAVWVFSIFNYERLTWNHGHYKYPQWAEAVGWFIASLSLLPIPICGYSAYRKASGETVWMKLCNACRSKLPDTTPGSHFGLSPVFTHHKAGRLLKQKVLLNDVENNLSPC</sequence>
<feature type="binding site" evidence="8">
    <location>
        <position position="551"/>
    </location>
    <ligand>
        <name>Na(+)</name>
        <dbReference type="ChEBI" id="CHEBI:29101"/>
        <label>1</label>
    </ligand>
</feature>
<keyword evidence="9" id="KW-1015">Disulfide bond</keyword>
<feature type="binding site" evidence="8">
    <location>
        <position position="193"/>
    </location>
    <ligand>
        <name>Na(+)</name>
        <dbReference type="ChEBI" id="CHEBI:29101"/>
        <label>1</label>
    </ligand>
</feature>
<protein>
    <recommendedName>
        <fullName evidence="10">Transporter</fullName>
    </recommendedName>
</protein>
<feature type="transmembrane region" description="Helical" evidence="12">
    <location>
        <begin position="273"/>
        <end position="306"/>
    </location>
</feature>
<reference evidence="13" key="1">
    <citation type="submission" date="2020-11" db="EMBL/GenBank/DDBJ databases">
        <authorList>
            <person name="Tran Van P."/>
        </authorList>
    </citation>
    <scope>NUCLEOTIDE SEQUENCE</scope>
</reference>
<dbReference type="PANTHER" id="PTHR11616">
    <property type="entry name" value="SODIUM/CHLORIDE DEPENDENT TRANSPORTER"/>
    <property type="match status" value="1"/>
</dbReference>
<feature type="transmembrane region" description="Helical" evidence="12">
    <location>
        <begin position="476"/>
        <end position="497"/>
    </location>
</feature>
<feature type="region of interest" description="Disordered" evidence="11">
    <location>
        <begin position="131"/>
        <end position="178"/>
    </location>
</feature>
<evidence type="ECO:0000256" key="12">
    <source>
        <dbReference type="SAM" id="Phobius"/>
    </source>
</evidence>
<dbReference type="EMBL" id="LR899637">
    <property type="protein sequence ID" value="CAD7241301.1"/>
    <property type="molecule type" value="Genomic_DNA"/>
</dbReference>
<keyword evidence="14" id="KW-1185">Reference proteome</keyword>
<dbReference type="PROSITE" id="PS50267">
    <property type="entry name" value="NA_NEUROTRAN_SYMP_3"/>
    <property type="match status" value="1"/>
</dbReference>
<evidence type="ECO:0000256" key="10">
    <source>
        <dbReference type="RuleBase" id="RU003732"/>
    </source>
</evidence>
<evidence type="ECO:0000256" key="5">
    <source>
        <dbReference type="ARBA" id="ARBA00022847"/>
    </source>
</evidence>
<dbReference type="PROSITE" id="PS00610">
    <property type="entry name" value="NA_NEUROTRAN_SYMP_1"/>
    <property type="match status" value="1"/>
</dbReference>
<dbReference type="SUPFAM" id="SSF161070">
    <property type="entry name" value="SNF-like"/>
    <property type="match status" value="1"/>
</dbReference>